<keyword evidence="3" id="KW-1185">Reference proteome</keyword>
<sequence length="165" mass="19141">MGNHCLQKIRGTGELLLPWLKLLKKKQLLQNHHLSLRNNYSTCISFLTLHNSHLIHLLPLLQPRKDLNSGRMIGSARECDGLYYLEDGLPSSMVAQESPHKLESVSTDQDIMLWHFRMGHPSFFFYLKRLLPKLFINKDPSFFKCEACALAKHHKSSYPSRIYIP</sequence>
<dbReference type="EMBL" id="CAMAPF010000040">
    <property type="protein sequence ID" value="CAH9083056.1"/>
    <property type="molecule type" value="Genomic_DNA"/>
</dbReference>
<dbReference type="AlphaFoldDB" id="A0AAV0CUH7"/>
<dbReference type="Pfam" id="PF13976">
    <property type="entry name" value="gag_pre-integrs"/>
    <property type="match status" value="1"/>
</dbReference>
<name>A0AAV0CUH7_9ASTE</name>
<dbReference type="InterPro" id="IPR025724">
    <property type="entry name" value="GAG-pre-integrase_dom"/>
</dbReference>
<protein>
    <recommendedName>
        <fullName evidence="1">GAG-pre-integrase domain-containing protein</fullName>
    </recommendedName>
</protein>
<reference evidence="2" key="1">
    <citation type="submission" date="2022-07" db="EMBL/GenBank/DDBJ databases">
        <authorList>
            <person name="Macas J."/>
            <person name="Novak P."/>
            <person name="Neumann P."/>
        </authorList>
    </citation>
    <scope>NUCLEOTIDE SEQUENCE</scope>
</reference>
<evidence type="ECO:0000259" key="1">
    <source>
        <dbReference type="Pfam" id="PF13976"/>
    </source>
</evidence>
<evidence type="ECO:0000313" key="2">
    <source>
        <dbReference type="EMBL" id="CAH9083056.1"/>
    </source>
</evidence>
<organism evidence="2 3">
    <name type="scientific">Cuscuta epithymum</name>
    <dbReference type="NCBI Taxonomy" id="186058"/>
    <lineage>
        <taxon>Eukaryota</taxon>
        <taxon>Viridiplantae</taxon>
        <taxon>Streptophyta</taxon>
        <taxon>Embryophyta</taxon>
        <taxon>Tracheophyta</taxon>
        <taxon>Spermatophyta</taxon>
        <taxon>Magnoliopsida</taxon>
        <taxon>eudicotyledons</taxon>
        <taxon>Gunneridae</taxon>
        <taxon>Pentapetalae</taxon>
        <taxon>asterids</taxon>
        <taxon>lamiids</taxon>
        <taxon>Solanales</taxon>
        <taxon>Convolvulaceae</taxon>
        <taxon>Cuscuteae</taxon>
        <taxon>Cuscuta</taxon>
        <taxon>Cuscuta subgen. Cuscuta</taxon>
    </lineage>
</organism>
<comment type="caution">
    <text evidence="2">The sequence shown here is derived from an EMBL/GenBank/DDBJ whole genome shotgun (WGS) entry which is preliminary data.</text>
</comment>
<evidence type="ECO:0000313" key="3">
    <source>
        <dbReference type="Proteomes" id="UP001152523"/>
    </source>
</evidence>
<proteinExistence type="predicted"/>
<gene>
    <name evidence="2" type="ORF">CEPIT_LOCUS8336</name>
</gene>
<feature type="domain" description="GAG-pre-integrase" evidence="1">
    <location>
        <begin position="81"/>
        <end position="153"/>
    </location>
</feature>
<dbReference type="Proteomes" id="UP001152523">
    <property type="component" value="Unassembled WGS sequence"/>
</dbReference>
<accession>A0AAV0CUH7</accession>
<feature type="non-terminal residue" evidence="2">
    <location>
        <position position="165"/>
    </location>
</feature>